<dbReference type="GO" id="GO:0030136">
    <property type="term" value="C:clathrin-coated vesicle"/>
    <property type="evidence" value="ECO:0007669"/>
    <property type="project" value="TreeGrafter"/>
</dbReference>
<dbReference type="GO" id="GO:0007015">
    <property type="term" value="P:actin filament organization"/>
    <property type="evidence" value="ECO:0007669"/>
    <property type="project" value="TreeGrafter"/>
</dbReference>
<dbReference type="Proteomes" id="UP000045706">
    <property type="component" value="Unassembled WGS sequence"/>
</dbReference>
<dbReference type="Pfam" id="PF07651">
    <property type="entry name" value="ANTH"/>
    <property type="match status" value="1"/>
</dbReference>
<reference evidence="4" key="1">
    <citation type="submission" date="2015-05" db="EMBL/GenBank/DDBJ databases">
        <authorList>
            <person name="Fogelqvist Johan"/>
        </authorList>
    </citation>
    <scope>NUCLEOTIDE SEQUENCE [LARGE SCALE GENOMIC DNA]</scope>
</reference>
<dbReference type="GO" id="GO:0048268">
    <property type="term" value="P:clathrin coat assembly"/>
    <property type="evidence" value="ECO:0007669"/>
    <property type="project" value="TreeGrafter"/>
</dbReference>
<evidence type="ECO:0000313" key="4">
    <source>
        <dbReference type="Proteomes" id="UP000045706"/>
    </source>
</evidence>
<proteinExistence type="predicted"/>
<sequence length="180" mass="21893">MNEFWQSELDRQNREYEEQQRVLEERQNAQQMAQQQAALQAQRDFEEQQRQLMEQQKREQEALMQQQMQYQTQGRLAELEQENFRARSQYEQDQLMLQQYDQRESYGIYKFITSMLRAMHSTTGDDEALEPLRSRYEAQHYRLTKFYYECSNLRYLTSLITIPKLPQDAPNLRAEDDEAP</sequence>
<feature type="domain" description="AP180 N-terminal homology (ANTH)" evidence="2">
    <location>
        <begin position="70"/>
        <end position="178"/>
    </location>
</feature>
<dbReference type="PANTHER" id="PTHR10407">
    <property type="entry name" value="HUNTINGTIN INTERACTING PROTEIN 1"/>
    <property type="match status" value="1"/>
</dbReference>
<feature type="region of interest" description="Disordered" evidence="1">
    <location>
        <begin position="1"/>
        <end position="20"/>
    </location>
</feature>
<feature type="compositionally biased region" description="Basic and acidic residues" evidence="1">
    <location>
        <begin position="8"/>
        <end position="20"/>
    </location>
</feature>
<dbReference type="AlphaFoldDB" id="A0A0G4N9A6"/>
<gene>
    <name evidence="3" type="ORF">BN1723_016074</name>
</gene>
<dbReference type="GO" id="GO:0080025">
    <property type="term" value="F:phosphatidylinositol-3,5-bisphosphate binding"/>
    <property type="evidence" value="ECO:0007669"/>
    <property type="project" value="TreeGrafter"/>
</dbReference>
<dbReference type="GO" id="GO:0035615">
    <property type="term" value="F:clathrin adaptor activity"/>
    <property type="evidence" value="ECO:0007669"/>
    <property type="project" value="TreeGrafter"/>
</dbReference>
<evidence type="ECO:0000256" key="1">
    <source>
        <dbReference type="SAM" id="MobiDB-lite"/>
    </source>
</evidence>
<dbReference type="InterPro" id="IPR030224">
    <property type="entry name" value="Sla2_fam"/>
</dbReference>
<dbReference type="GO" id="GO:0030479">
    <property type="term" value="C:actin cortical patch"/>
    <property type="evidence" value="ECO:0007669"/>
    <property type="project" value="TreeGrafter"/>
</dbReference>
<name>A0A0G4N9A6_VERLO</name>
<dbReference type="GO" id="GO:0032051">
    <property type="term" value="F:clathrin light chain binding"/>
    <property type="evidence" value="ECO:0007669"/>
    <property type="project" value="TreeGrafter"/>
</dbReference>
<feature type="non-terminal residue" evidence="3">
    <location>
        <position position="180"/>
    </location>
</feature>
<dbReference type="PANTHER" id="PTHR10407:SF15">
    <property type="entry name" value="HUNTINGTIN INTERACTING PROTEIN 1"/>
    <property type="match status" value="1"/>
</dbReference>
<evidence type="ECO:0000313" key="3">
    <source>
        <dbReference type="EMBL" id="CRK42860.1"/>
    </source>
</evidence>
<dbReference type="GO" id="GO:0006897">
    <property type="term" value="P:endocytosis"/>
    <property type="evidence" value="ECO:0007669"/>
    <property type="project" value="InterPro"/>
</dbReference>
<dbReference type="InterPro" id="IPR011417">
    <property type="entry name" value="ANTH_dom"/>
</dbReference>
<evidence type="ECO:0000259" key="2">
    <source>
        <dbReference type="Pfam" id="PF07651"/>
    </source>
</evidence>
<dbReference type="GO" id="GO:0043325">
    <property type="term" value="F:phosphatidylinositol-3,4-bisphosphate binding"/>
    <property type="evidence" value="ECO:0007669"/>
    <property type="project" value="TreeGrafter"/>
</dbReference>
<feature type="compositionally biased region" description="Low complexity" evidence="1">
    <location>
        <begin position="28"/>
        <end position="42"/>
    </location>
</feature>
<feature type="region of interest" description="Disordered" evidence="1">
    <location>
        <begin position="26"/>
        <end position="47"/>
    </location>
</feature>
<organism evidence="3 4">
    <name type="scientific">Verticillium longisporum</name>
    <name type="common">Verticillium dahliae var. longisporum</name>
    <dbReference type="NCBI Taxonomy" id="100787"/>
    <lineage>
        <taxon>Eukaryota</taxon>
        <taxon>Fungi</taxon>
        <taxon>Dikarya</taxon>
        <taxon>Ascomycota</taxon>
        <taxon>Pezizomycotina</taxon>
        <taxon>Sordariomycetes</taxon>
        <taxon>Hypocreomycetidae</taxon>
        <taxon>Glomerellales</taxon>
        <taxon>Plectosphaerellaceae</taxon>
        <taxon>Verticillium</taxon>
    </lineage>
</organism>
<dbReference type="EMBL" id="CVQI01032963">
    <property type="protein sequence ID" value="CRK42860.1"/>
    <property type="molecule type" value="Genomic_DNA"/>
</dbReference>
<dbReference type="GO" id="GO:0051015">
    <property type="term" value="F:actin filament binding"/>
    <property type="evidence" value="ECO:0007669"/>
    <property type="project" value="TreeGrafter"/>
</dbReference>
<accession>A0A0G4N9A6</accession>
<protein>
    <recommendedName>
        <fullName evidence="2">AP180 N-terminal homology (ANTH) domain-containing protein</fullName>
    </recommendedName>
</protein>